<dbReference type="Proteomes" id="UP001298753">
    <property type="component" value="Unassembled WGS sequence"/>
</dbReference>
<dbReference type="AlphaFoldDB" id="A0AAW4W0U1"/>
<reference evidence="2 3" key="1">
    <citation type="submission" date="2021-10" db="EMBL/GenBank/DDBJ databases">
        <title>Anaerobic single-cell dispensing facilitates the cultivation of human gut bacteria.</title>
        <authorList>
            <person name="Afrizal A."/>
        </authorList>
    </citation>
    <scope>NUCLEOTIDE SEQUENCE [LARGE SCALE GENOMIC DNA]</scope>
    <source>
        <strain evidence="2 3">CLA-AA-H270</strain>
    </source>
</reference>
<comment type="caution">
    <text evidence="2">The sequence shown here is derived from an EMBL/GenBank/DDBJ whole genome shotgun (WGS) entry which is preliminary data.</text>
</comment>
<keyword evidence="1" id="KW-0732">Signal</keyword>
<dbReference type="RefSeq" id="WP_227600023.1">
    <property type="nucleotide sequence ID" value="NZ_JAJEPX010000002.1"/>
</dbReference>
<dbReference type="GeneID" id="98660683"/>
<feature type="signal peptide" evidence="1">
    <location>
        <begin position="1"/>
        <end position="25"/>
    </location>
</feature>
<name>A0AAW4W0U1_9FIRM</name>
<protein>
    <submittedName>
        <fullName evidence="2">Uncharacterized protein</fullName>
    </submittedName>
</protein>
<evidence type="ECO:0000313" key="3">
    <source>
        <dbReference type="Proteomes" id="UP001298753"/>
    </source>
</evidence>
<dbReference type="EMBL" id="JAJEPX010000002">
    <property type="protein sequence ID" value="MCC2175823.1"/>
    <property type="molecule type" value="Genomic_DNA"/>
</dbReference>
<gene>
    <name evidence="2" type="ORF">LKD22_01540</name>
</gene>
<keyword evidence="3" id="KW-1185">Reference proteome</keyword>
<sequence>MQKQDKKALAAVLTAVLVLFWSAFAPQSPRAAWWCTAFSITCEEAAGESRTGSDRVEFRSLLADLLLHKDNT</sequence>
<evidence type="ECO:0000313" key="2">
    <source>
        <dbReference type="EMBL" id="MCC2175823.1"/>
    </source>
</evidence>
<feature type="chain" id="PRO_5043980592" evidence="1">
    <location>
        <begin position="26"/>
        <end position="72"/>
    </location>
</feature>
<accession>A0AAW4W0U1</accession>
<organism evidence="2 3">
    <name type="scientific">Agathobaculum butyriciproducens</name>
    <dbReference type="NCBI Taxonomy" id="1628085"/>
    <lineage>
        <taxon>Bacteria</taxon>
        <taxon>Bacillati</taxon>
        <taxon>Bacillota</taxon>
        <taxon>Clostridia</taxon>
        <taxon>Eubacteriales</taxon>
        <taxon>Butyricicoccaceae</taxon>
        <taxon>Agathobaculum</taxon>
    </lineage>
</organism>
<evidence type="ECO:0000256" key="1">
    <source>
        <dbReference type="SAM" id="SignalP"/>
    </source>
</evidence>
<proteinExistence type="predicted"/>